<evidence type="ECO:0000313" key="2">
    <source>
        <dbReference type="EMBL" id="KJU93646.1"/>
    </source>
</evidence>
<dbReference type="EMBL" id="JYOV01000011">
    <property type="protein sequence ID" value="KJU93646.1"/>
    <property type="molecule type" value="Genomic_DNA"/>
</dbReference>
<accession>A0A0F3HHG1</accession>
<feature type="compositionally biased region" description="Basic residues" evidence="1">
    <location>
        <begin position="1"/>
        <end position="15"/>
    </location>
</feature>
<dbReference type="AlphaFoldDB" id="A0A0F3HHG1"/>
<comment type="caution">
    <text evidence="2">The sequence shown here is derived from an EMBL/GenBank/DDBJ whole genome shotgun (WGS) entry which is preliminary data.</text>
</comment>
<organism evidence="2 3">
    <name type="scientific">Streptococcus infantis</name>
    <dbReference type="NCBI Taxonomy" id="68892"/>
    <lineage>
        <taxon>Bacteria</taxon>
        <taxon>Bacillati</taxon>
        <taxon>Bacillota</taxon>
        <taxon>Bacilli</taxon>
        <taxon>Lactobacillales</taxon>
        <taxon>Streptococcaceae</taxon>
        <taxon>Streptococcus</taxon>
    </lineage>
</organism>
<gene>
    <name evidence="2" type="ORF">TZ96_00853</name>
</gene>
<reference evidence="2 3" key="1">
    <citation type="submission" date="2015-02" db="EMBL/GenBank/DDBJ databases">
        <title>Evolution of amylase-binding proteins of oral streptococcal species.</title>
        <authorList>
            <person name="Haase E.M."/>
        </authorList>
    </citation>
    <scope>NUCLEOTIDE SEQUENCE [LARGE SCALE GENOMIC DNA]</scope>
    <source>
        <strain evidence="2 3">UC6950A</strain>
    </source>
</reference>
<evidence type="ECO:0000256" key="1">
    <source>
        <dbReference type="SAM" id="MobiDB-lite"/>
    </source>
</evidence>
<proteinExistence type="predicted"/>
<feature type="region of interest" description="Disordered" evidence="1">
    <location>
        <begin position="1"/>
        <end position="24"/>
    </location>
</feature>
<evidence type="ECO:0000313" key="3">
    <source>
        <dbReference type="Proteomes" id="UP000033405"/>
    </source>
</evidence>
<name>A0A0F3HHG1_9STRE</name>
<dbReference type="Proteomes" id="UP000033405">
    <property type="component" value="Unassembled WGS sequence"/>
</dbReference>
<sequence>MRPRRYPYSGKRKKQSDRQIAKLKRDIDVNRTNISSLKFAIETLSNHQNYR</sequence>
<protein>
    <submittedName>
        <fullName evidence="2">Uncharacterized protein</fullName>
    </submittedName>
</protein>